<dbReference type="Pfam" id="PF13490">
    <property type="entry name" value="zf-HC2"/>
    <property type="match status" value="1"/>
</dbReference>
<evidence type="ECO:0000256" key="1">
    <source>
        <dbReference type="ARBA" id="ARBA00004167"/>
    </source>
</evidence>
<dbReference type="GO" id="GO:0006417">
    <property type="term" value="P:regulation of translation"/>
    <property type="evidence" value="ECO:0007669"/>
    <property type="project" value="TreeGrafter"/>
</dbReference>
<dbReference type="InterPro" id="IPR051474">
    <property type="entry name" value="Anti-sigma-K/W_factor"/>
</dbReference>
<evidence type="ECO:0000259" key="11">
    <source>
        <dbReference type="Pfam" id="PF13490"/>
    </source>
</evidence>
<accession>B9L2W9</accession>
<dbReference type="PANTHER" id="PTHR37461">
    <property type="entry name" value="ANTI-SIGMA-K FACTOR RSKA"/>
    <property type="match status" value="1"/>
</dbReference>
<dbReference type="Proteomes" id="UP000000447">
    <property type="component" value="Plasmid unnamed"/>
</dbReference>
<feature type="domain" description="Putative zinc-finger" evidence="11">
    <location>
        <begin position="16"/>
        <end position="49"/>
    </location>
</feature>
<sequence length="247" mass="27406">MPLSQMNSQRDWVQHEEIRELLPGYALGILTEDEQRRVEAHLVTCTDCRVELDRFRTTVLVLALAAPEREPPGSLRTSIRAAVQQQGERVATPQAVRSRFERWRERFQQRVALAWGLAVVALLASFILAGWNVMLQRQLSGVQYRIAAGTVSGNIRYLPSEQVLVIDLRGLPTLPAERVYQLWAIPDGTPVPMATFTETTRRIAVVGDPATLGTLAITVEPGPLGSPSPTSQPLVMIDLRHQRGTAS</sequence>
<dbReference type="eggNOG" id="COG5343">
    <property type="taxonomic scope" value="Bacteria"/>
</dbReference>
<feature type="transmembrane region" description="Helical" evidence="9">
    <location>
        <begin position="112"/>
        <end position="134"/>
    </location>
</feature>
<dbReference type="InterPro" id="IPR027383">
    <property type="entry name" value="Znf_put"/>
</dbReference>
<evidence type="ECO:0000259" key="10">
    <source>
        <dbReference type="Pfam" id="PF10099"/>
    </source>
</evidence>
<evidence type="ECO:0000256" key="6">
    <source>
        <dbReference type="ARBA" id="ARBA00023136"/>
    </source>
</evidence>
<organism evidence="12 13">
    <name type="scientific">Thermomicrobium roseum (strain ATCC 27502 / DSM 5159 / P-2)</name>
    <dbReference type="NCBI Taxonomy" id="309801"/>
    <lineage>
        <taxon>Bacteria</taxon>
        <taxon>Pseudomonadati</taxon>
        <taxon>Thermomicrobiota</taxon>
        <taxon>Thermomicrobia</taxon>
        <taxon>Thermomicrobiales</taxon>
        <taxon>Thermomicrobiaceae</taxon>
        <taxon>Thermomicrobium</taxon>
    </lineage>
</organism>
<dbReference type="GO" id="GO:0005886">
    <property type="term" value="C:plasma membrane"/>
    <property type="evidence" value="ECO:0007669"/>
    <property type="project" value="UniProtKB-SubCell"/>
</dbReference>
<evidence type="ECO:0000256" key="2">
    <source>
        <dbReference type="ARBA" id="ARBA00004236"/>
    </source>
</evidence>
<dbReference type="GO" id="GO:0016989">
    <property type="term" value="F:sigma factor antagonist activity"/>
    <property type="evidence" value="ECO:0007669"/>
    <property type="project" value="TreeGrafter"/>
</dbReference>
<evidence type="ECO:0000256" key="7">
    <source>
        <dbReference type="ARBA" id="ARBA00029829"/>
    </source>
</evidence>
<proteinExistence type="predicted"/>
<keyword evidence="6 9" id="KW-0472">Membrane</keyword>
<dbReference type="Pfam" id="PF10099">
    <property type="entry name" value="RskA_C"/>
    <property type="match status" value="1"/>
</dbReference>
<keyword evidence="5 9" id="KW-1133">Transmembrane helix</keyword>
<keyword evidence="12" id="KW-0614">Plasmid</keyword>
<evidence type="ECO:0000313" key="13">
    <source>
        <dbReference type="Proteomes" id="UP000000447"/>
    </source>
</evidence>
<evidence type="ECO:0000256" key="8">
    <source>
        <dbReference type="ARBA" id="ARBA00030803"/>
    </source>
</evidence>
<dbReference type="Gene3D" id="1.10.10.1320">
    <property type="entry name" value="Anti-sigma factor, zinc-finger domain"/>
    <property type="match status" value="1"/>
</dbReference>
<dbReference type="InterPro" id="IPR018764">
    <property type="entry name" value="RskA_C"/>
</dbReference>
<keyword evidence="13" id="KW-1185">Reference proteome</keyword>
<comment type="subcellular location">
    <subcellularLocation>
        <location evidence="2">Cell membrane</location>
    </subcellularLocation>
    <subcellularLocation>
        <location evidence="1">Membrane</location>
        <topology evidence="1">Single-pass membrane protein</topology>
    </subcellularLocation>
</comment>
<dbReference type="InterPro" id="IPR041916">
    <property type="entry name" value="Anti_sigma_zinc_sf"/>
</dbReference>
<dbReference type="AlphaFoldDB" id="B9L2W9"/>
<dbReference type="PANTHER" id="PTHR37461:SF1">
    <property type="entry name" value="ANTI-SIGMA-K FACTOR RSKA"/>
    <property type="match status" value="1"/>
</dbReference>
<evidence type="ECO:0000256" key="4">
    <source>
        <dbReference type="ARBA" id="ARBA00022692"/>
    </source>
</evidence>
<name>B9L2W9_THERP</name>
<protein>
    <recommendedName>
        <fullName evidence="8">Regulator of SigK</fullName>
    </recommendedName>
    <alternativeName>
        <fullName evidence="7">Sigma-K anti-sigma factor RskA</fullName>
    </alternativeName>
</protein>
<dbReference type="KEGG" id="tro:trd_A0133"/>
<dbReference type="RefSeq" id="WP_012642741.1">
    <property type="nucleotide sequence ID" value="NC_011961.1"/>
</dbReference>
<gene>
    <name evidence="12" type="ordered locus">trd_A0133</name>
</gene>
<evidence type="ECO:0000256" key="5">
    <source>
        <dbReference type="ARBA" id="ARBA00022989"/>
    </source>
</evidence>
<evidence type="ECO:0000313" key="12">
    <source>
        <dbReference type="EMBL" id="ACM06754.1"/>
    </source>
</evidence>
<evidence type="ECO:0000256" key="9">
    <source>
        <dbReference type="SAM" id="Phobius"/>
    </source>
</evidence>
<evidence type="ECO:0000256" key="3">
    <source>
        <dbReference type="ARBA" id="ARBA00022475"/>
    </source>
</evidence>
<geneLocation type="plasmid" evidence="13">
    <name>Tros</name>
</geneLocation>
<dbReference type="HOGENOM" id="CLU_075802_1_0_0"/>
<reference evidence="12 13" key="1">
    <citation type="journal article" date="2009" name="PLoS ONE">
        <title>Complete genome sequence of the aerobic CO-oxidizing thermophile Thermomicrobium roseum.</title>
        <authorList>
            <person name="Wu D."/>
            <person name="Raymond J."/>
            <person name="Wu M."/>
            <person name="Chatterji S."/>
            <person name="Ren Q."/>
            <person name="Graham J.E."/>
            <person name="Bryant D.A."/>
            <person name="Robb F."/>
            <person name="Colman A."/>
            <person name="Tallon L.J."/>
            <person name="Badger J.H."/>
            <person name="Madupu R."/>
            <person name="Ward N.L."/>
            <person name="Eisen J.A."/>
        </authorList>
    </citation>
    <scope>NUCLEOTIDE SEQUENCE [LARGE SCALE GENOMIC DNA]</scope>
    <source>
        <strain evidence="13">ATCC 27502 / DSM 5159 / P-2</strain>
        <plasmid evidence="12">unnamed</plasmid>
    </source>
</reference>
<feature type="domain" description="Anti-sigma K factor RskA C-terminal" evidence="10">
    <location>
        <begin position="126"/>
        <end position="233"/>
    </location>
</feature>
<keyword evidence="3" id="KW-1003">Cell membrane</keyword>
<keyword evidence="4 9" id="KW-0812">Transmembrane</keyword>
<dbReference type="EMBL" id="CP001276">
    <property type="protein sequence ID" value="ACM06754.1"/>
    <property type="molecule type" value="Genomic_DNA"/>
</dbReference>